<feature type="compositionally biased region" description="Basic and acidic residues" evidence="1">
    <location>
        <begin position="143"/>
        <end position="154"/>
    </location>
</feature>
<reference evidence="2 3" key="1">
    <citation type="submission" date="2018-04" db="EMBL/GenBank/DDBJ databases">
        <title>The genome of golden apple snail Pomacea canaliculata provides insight into stress tolerance and invasive adaptation.</title>
        <authorList>
            <person name="Liu C."/>
            <person name="Liu B."/>
            <person name="Ren Y."/>
            <person name="Zhang Y."/>
            <person name="Wang H."/>
            <person name="Li S."/>
            <person name="Jiang F."/>
            <person name="Yin L."/>
            <person name="Zhang G."/>
            <person name="Qian W."/>
            <person name="Fan W."/>
        </authorList>
    </citation>
    <scope>NUCLEOTIDE SEQUENCE [LARGE SCALE GENOMIC DNA]</scope>
    <source>
        <strain evidence="2">SZHN2017</strain>
        <tissue evidence="2">Muscle</tissue>
    </source>
</reference>
<name>A0A2T7NZX3_POMCA</name>
<evidence type="ECO:0000313" key="3">
    <source>
        <dbReference type="Proteomes" id="UP000245119"/>
    </source>
</evidence>
<evidence type="ECO:0000313" key="2">
    <source>
        <dbReference type="EMBL" id="PVD26724.1"/>
    </source>
</evidence>
<feature type="compositionally biased region" description="Polar residues" evidence="1">
    <location>
        <begin position="247"/>
        <end position="258"/>
    </location>
</feature>
<accession>A0A2T7NZX3</accession>
<proteinExistence type="predicted"/>
<feature type="region of interest" description="Disordered" evidence="1">
    <location>
        <begin position="239"/>
        <end position="258"/>
    </location>
</feature>
<dbReference type="AlphaFoldDB" id="A0A2T7NZX3"/>
<feature type="region of interest" description="Disordered" evidence="1">
    <location>
        <begin position="20"/>
        <end position="50"/>
    </location>
</feature>
<comment type="caution">
    <text evidence="2">The sequence shown here is derived from an EMBL/GenBank/DDBJ whole genome shotgun (WGS) entry which is preliminary data.</text>
</comment>
<feature type="region of interest" description="Disordered" evidence="1">
    <location>
        <begin position="92"/>
        <end position="154"/>
    </location>
</feature>
<sequence length="258" mass="29089">MNSSDKKSFIPRLVQEFDRQPKVRVGSKSAVKHTGPLHRQPPNPGLFQENNDAVHNSLLRLDADNAHMRETLEEGLRDAEERLEAMKKLMEERERRHAARMEESSKRNQSLEKEIEDMEKKLLENNINPVTSETLEASSEETEAVKKEHKVTKDDVKKMRNRLKEMNEKSDKFLVDIQHILQELSDLEESSARAGGLPVMDIPTDNPVLLTDDVSEVPGGHPCDAGINNSPVAVVSCGSPSEEEQLLPTSSRAFFTET</sequence>
<dbReference type="Proteomes" id="UP000245119">
    <property type="component" value="Linkage Group LG8"/>
</dbReference>
<gene>
    <name evidence="2" type="ORF">C0Q70_14402</name>
</gene>
<feature type="compositionally biased region" description="Basic and acidic residues" evidence="1">
    <location>
        <begin position="92"/>
        <end position="123"/>
    </location>
</feature>
<protein>
    <submittedName>
        <fullName evidence="2">Uncharacterized protein</fullName>
    </submittedName>
</protein>
<dbReference type="EMBL" id="PZQS01000008">
    <property type="protein sequence ID" value="PVD26724.1"/>
    <property type="molecule type" value="Genomic_DNA"/>
</dbReference>
<evidence type="ECO:0000256" key="1">
    <source>
        <dbReference type="SAM" id="MobiDB-lite"/>
    </source>
</evidence>
<keyword evidence="3" id="KW-1185">Reference proteome</keyword>
<organism evidence="2 3">
    <name type="scientific">Pomacea canaliculata</name>
    <name type="common">Golden apple snail</name>
    <dbReference type="NCBI Taxonomy" id="400727"/>
    <lineage>
        <taxon>Eukaryota</taxon>
        <taxon>Metazoa</taxon>
        <taxon>Spiralia</taxon>
        <taxon>Lophotrochozoa</taxon>
        <taxon>Mollusca</taxon>
        <taxon>Gastropoda</taxon>
        <taxon>Caenogastropoda</taxon>
        <taxon>Architaenioglossa</taxon>
        <taxon>Ampullarioidea</taxon>
        <taxon>Ampullariidae</taxon>
        <taxon>Pomacea</taxon>
    </lineage>
</organism>
<dbReference type="OrthoDB" id="6151127at2759"/>